<evidence type="ECO:0000313" key="2">
    <source>
        <dbReference type="Proteomes" id="UP000587070"/>
    </source>
</evidence>
<dbReference type="AlphaFoldDB" id="A0A840G3R9"/>
<protein>
    <submittedName>
        <fullName evidence="1">Putative DNA-binding protein</fullName>
    </submittedName>
</protein>
<reference evidence="1 2" key="1">
    <citation type="submission" date="2020-08" db="EMBL/GenBank/DDBJ databases">
        <title>Genome sequencing of Purple Non-Sulfur Bacteria from various extreme environments.</title>
        <authorList>
            <person name="Mayer M."/>
        </authorList>
    </citation>
    <scope>NUCLEOTIDE SEQUENCE [LARGE SCALE GENOMIC DNA]</scope>
    <source>
        <strain evidence="1 2">2761</strain>
    </source>
</reference>
<dbReference type="Proteomes" id="UP000587070">
    <property type="component" value="Unassembled WGS sequence"/>
</dbReference>
<accession>A0A840G3R9</accession>
<dbReference type="RefSeq" id="WP_153117166.1">
    <property type="nucleotide sequence ID" value="NZ_JACIGE010000001.1"/>
</dbReference>
<dbReference type="EMBL" id="JACIGE010000001">
    <property type="protein sequence ID" value="MBB4245660.1"/>
    <property type="molecule type" value="Genomic_DNA"/>
</dbReference>
<organism evidence="1 2">
    <name type="scientific">Rhodocyclus tenuis</name>
    <name type="common">Rhodospirillum tenue</name>
    <dbReference type="NCBI Taxonomy" id="1066"/>
    <lineage>
        <taxon>Bacteria</taxon>
        <taxon>Pseudomonadati</taxon>
        <taxon>Pseudomonadota</taxon>
        <taxon>Betaproteobacteria</taxon>
        <taxon>Rhodocyclales</taxon>
        <taxon>Rhodocyclaceae</taxon>
        <taxon>Rhodocyclus</taxon>
    </lineage>
</organism>
<keyword evidence="2" id="KW-1185">Reference proteome</keyword>
<comment type="caution">
    <text evidence="1">The sequence shown here is derived from an EMBL/GenBank/DDBJ whole genome shotgun (WGS) entry which is preliminary data.</text>
</comment>
<keyword evidence="1" id="KW-0238">DNA-binding</keyword>
<proteinExistence type="predicted"/>
<dbReference type="GO" id="GO:0003677">
    <property type="term" value="F:DNA binding"/>
    <property type="evidence" value="ECO:0007669"/>
    <property type="project" value="UniProtKB-KW"/>
</dbReference>
<gene>
    <name evidence="1" type="ORF">GGD90_000009</name>
</gene>
<evidence type="ECO:0000313" key="1">
    <source>
        <dbReference type="EMBL" id="MBB4245660.1"/>
    </source>
</evidence>
<name>A0A840G3R9_RHOTE</name>
<sequence length="351" mass="39053">MSTPQSSTPYSLRLPTKLSQLIDQFAKKIGKPAPDAVRAGIEAAFSNEYRILALDAANADRAGTLRALRGAVAEANQQIMLPLPVYSGLMYFLHWAYLRAGVGGYANPRYAIAMLDIIRDLVALGKNFRFTDGHHHTYSCLGIKEDEGIDAGIRRIKKEIKHGLGMGYAEMLTRPLEAMADDLQYLNSAMVARVFAPHLKTLLPVAVQGANLGVDEDIVRRDMEGLFPETEQFKINDMNWRLYGKEMALVVSEGHHTYAFGSDALLSIYMAIECEALNDVLAINDEAHFFSRSKFELARMGDHVVMHTNGGYRLGLSVQEVRDLVGNLATAFKKPAWRTLVTRHRELKGDI</sequence>